<evidence type="ECO:0000256" key="3">
    <source>
        <dbReference type="ARBA" id="ARBA00022679"/>
    </source>
</evidence>
<dbReference type="Pfam" id="PF00348">
    <property type="entry name" value="polyprenyl_synt"/>
    <property type="match status" value="1"/>
</dbReference>
<keyword evidence="3 6" id="KW-0808">Transferase</keyword>
<accession>A0A934NAM2</accession>
<dbReference type="SUPFAM" id="SSF48576">
    <property type="entry name" value="Terpenoid synthases"/>
    <property type="match status" value="1"/>
</dbReference>
<keyword evidence="5" id="KW-0460">Magnesium</keyword>
<evidence type="ECO:0000256" key="1">
    <source>
        <dbReference type="ARBA" id="ARBA00001946"/>
    </source>
</evidence>
<evidence type="ECO:0000256" key="4">
    <source>
        <dbReference type="ARBA" id="ARBA00022723"/>
    </source>
</evidence>
<dbReference type="PROSITE" id="PS00723">
    <property type="entry name" value="POLYPRENYL_SYNTHASE_1"/>
    <property type="match status" value="1"/>
</dbReference>
<keyword evidence="7" id="KW-0175">Coiled coil</keyword>
<dbReference type="SFLD" id="SFLDS00005">
    <property type="entry name" value="Isoprenoid_Synthase_Type_I"/>
    <property type="match status" value="1"/>
</dbReference>
<comment type="caution">
    <text evidence="8">The sequence shown here is derived from an EMBL/GenBank/DDBJ whole genome shotgun (WGS) entry which is preliminary data.</text>
</comment>
<evidence type="ECO:0000256" key="2">
    <source>
        <dbReference type="ARBA" id="ARBA00006706"/>
    </source>
</evidence>
<evidence type="ECO:0000313" key="9">
    <source>
        <dbReference type="Proteomes" id="UP000620075"/>
    </source>
</evidence>
<dbReference type="Proteomes" id="UP000620075">
    <property type="component" value="Unassembled WGS sequence"/>
</dbReference>
<feature type="coiled-coil region" evidence="7">
    <location>
        <begin position="288"/>
        <end position="315"/>
    </location>
</feature>
<evidence type="ECO:0000256" key="5">
    <source>
        <dbReference type="ARBA" id="ARBA00022842"/>
    </source>
</evidence>
<protein>
    <submittedName>
        <fullName evidence="8">Polyprenyl synthetase family protein</fullName>
    </submittedName>
</protein>
<dbReference type="CDD" id="cd00685">
    <property type="entry name" value="Trans_IPPS_HT"/>
    <property type="match status" value="1"/>
</dbReference>
<dbReference type="PANTHER" id="PTHR12001:SF85">
    <property type="entry name" value="SHORT CHAIN ISOPRENYL DIPHOSPHATE SYNTHASE"/>
    <property type="match status" value="1"/>
</dbReference>
<dbReference type="GO" id="GO:0004659">
    <property type="term" value="F:prenyltransferase activity"/>
    <property type="evidence" value="ECO:0007669"/>
    <property type="project" value="InterPro"/>
</dbReference>
<dbReference type="RefSeq" id="WP_338175948.1">
    <property type="nucleotide sequence ID" value="NZ_JAEKNQ010000001.1"/>
</dbReference>
<evidence type="ECO:0000313" key="8">
    <source>
        <dbReference type="EMBL" id="MBJ7601596.1"/>
    </source>
</evidence>
<dbReference type="GO" id="GO:0008299">
    <property type="term" value="P:isoprenoid biosynthetic process"/>
    <property type="evidence" value="ECO:0007669"/>
    <property type="project" value="InterPro"/>
</dbReference>
<comment type="similarity">
    <text evidence="2 6">Belongs to the FPP/GGPP synthase family.</text>
</comment>
<dbReference type="Gene3D" id="1.10.600.10">
    <property type="entry name" value="Farnesyl Diphosphate Synthase"/>
    <property type="match status" value="1"/>
</dbReference>
<evidence type="ECO:0000256" key="6">
    <source>
        <dbReference type="RuleBase" id="RU004466"/>
    </source>
</evidence>
<dbReference type="InterPro" id="IPR000092">
    <property type="entry name" value="Polyprenyl_synt"/>
</dbReference>
<dbReference type="InterPro" id="IPR033749">
    <property type="entry name" value="Polyprenyl_synt_CS"/>
</dbReference>
<organism evidence="8 9">
    <name type="scientific">Candidatus Dormiibacter inghamiae</name>
    <dbReference type="NCBI Taxonomy" id="3127013"/>
    <lineage>
        <taxon>Bacteria</taxon>
        <taxon>Bacillati</taxon>
        <taxon>Candidatus Dormiibacterota</taxon>
        <taxon>Candidatus Dormibacteria</taxon>
        <taxon>Candidatus Dormibacterales</taxon>
        <taxon>Candidatus Dormibacteraceae</taxon>
        <taxon>Candidatus Dormiibacter</taxon>
    </lineage>
</organism>
<evidence type="ECO:0000256" key="7">
    <source>
        <dbReference type="SAM" id="Coils"/>
    </source>
</evidence>
<name>A0A934NAM2_9BACT</name>
<proteinExistence type="inferred from homology"/>
<sequence>MSEFNQPGPVDEAVISLLSDFLATRRQEAAVLDERLLVLHAELESAIRAPGKRLRPLLACWGHQAAGATVGRGILQAAAALELLHTFALIQDDVIDQAPTRRGRPASHVRLAGAAQSGRRDRFGESAAILLGDLALIWSGQLLVESGFPPERLQAGLRVYHELCAEVTLGQYLDIVVSHTDRLTEDDALRVNRYKTACYTVQRPIQLGMALAGAPASLLDTVPGFAVPAGIAFQLRDDQLGAFGDSELTGKPSGQDLLERKPTWLWARTLRLRPDAARLETVSELRAAALESGAAAAAEAEISRLEAEALAALRAMPVAPEAESELEQLTERLIRRNS</sequence>
<keyword evidence="4" id="KW-0479">Metal-binding</keyword>
<reference evidence="8 9" key="1">
    <citation type="submission" date="2020-10" db="EMBL/GenBank/DDBJ databases">
        <title>Ca. Dormibacterota MAGs.</title>
        <authorList>
            <person name="Montgomery K."/>
        </authorList>
    </citation>
    <scope>NUCLEOTIDE SEQUENCE [LARGE SCALE GENOMIC DNA]</scope>
    <source>
        <strain evidence="8">SC8811_S16_3</strain>
    </source>
</reference>
<dbReference type="PANTHER" id="PTHR12001">
    <property type="entry name" value="GERANYLGERANYL PYROPHOSPHATE SYNTHASE"/>
    <property type="match status" value="1"/>
</dbReference>
<dbReference type="InterPro" id="IPR008949">
    <property type="entry name" value="Isoprenoid_synthase_dom_sf"/>
</dbReference>
<dbReference type="GO" id="GO:0046872">
    <property type="term" value="F:metal ion binding"/>
    <property type="evidence" value="ECO:0007669"/>
    <property type="project" value="UniProtKB-KW"/>
</dbReference>
<comment type="cofactor">
    <cofactor evidence="1">
        <name>Mg(2+)</name>
        <dbReference type="ChEBI" id="CHEBI:18420"/>
    </cofactor>
</comment>
<gene>
    <name evidence="8" type="ORF">JF888_00105</name>
</gene>
<dbReference type="EMBL" id="JAEKNQ010000001">
    <property type="protein sequence ID" value="MBJ7601596.1"/>
    <property type="molecule type" value="Genomic_DNA"/>
</dbReference>
<dbReference type="AlphaFoldDB" id="A0A934NAM2"/>